<dbReference type="GO" id="GO:0008678">
    <property type="term" value="F:2-deoxy-D-gluconate 3-dehydrogenase activity"/>
    <property type="evidence" value="ECO:0007669"/>
    <property type="project" value="UniProtKB-EC"/>
</dbReference>
<dbReference type="Gene3D" id="3.40.50.720">
    <property type="entry name" value="NAD(P)-binding Rossmann-like Domain"/>
    <property type="match status" value="1"/>
</dbReference>
<name>A0ABU1J553_9BACL</name>
<protein>
    <submittedName>
        <fullName evidence="3">2-deoxy-D-gluconate 3-dehydrogenase</fullName>
        <ecNumber evidence="3">1.1.1.125</ecNumber>
    </submittedName>
</protein>
<dbReference type="EC" id="1.1.1.125" evidence="3"/>
<accession>A0ABU1J553</accession>
<dbReference type="InterPro" id="IPR036291">
    <property type="entry name" value="NAD(P)-bd_dom_sf"/>
</dbReference>
<gene>
    <name evidence="3" type="ORF">JOC58_003625</name>
</gene>
<dbReference type="PRINTS" id="PR00081">
    <property type="entry name" value="GDHRDH"/>
</dbReference>
<dbReference type="Proteomes" id="UP001185028">
    <property type="component" value="Unassembled WGS sequence"/>
</dbReference>
<dbReference type="RefSeq" id="WP_229685820.1">
    <property type="nucleotide sequence ID" value="NZ_BMMB01000006.1"/>
</dbReference>
<evidence type="ECO:0000256" key="2">
    <source>
        <dbReference type="ARBA" id="ARBA00023002"/>
    </source>
</evidence>
<sequence>MQINSIDTSFSLAGKTAIITGAASGIGRAVAQLFVEKGASVALLDLNLEQAQEVASSLERAAAFAVDVGDRASVVQAVSAAKEHFGRLDILVNSAGIGPVEWAEDYPEEDWHRTMRVNLNGTFFMSQQVGRELIAAKQGGKIISLASQAGIVAIDRHVAYSASKAAVISVTKSLAYEWGKYGIQVNAISPTATYTPLIEGYWEGEIKDEAIRNTPAGRFAEPGEIAAAALFLASQASNMVTGANLVVDGGYTIH</sequence>
<evidence type="ECO:0000313" key="4">
    <source>
        <dbReference type="Proteomes" id="UP001185028"/>
    </source>
</evidence>
<evidence type="ECO:0000256" key="1">
    <source>
        <dbReference type="ARBA" id="ARBA00006484"/>
    </source>
</evidence>
<comment type="similarity">
    <text evidence="1">Belongs to the short-chain dehydrogenases/reductases (SDR) family.</text>
</comment>
<dbReference type="NCBIfam" id="NF005309">
    <property type="entry name" value="PRK06841.1"/>
    <property type="match status" value="1"/>
</dbReference>
<dbReference type="InterPro" id="IPR020904">
    <property type="entry name" value="Sc_DH/Rdtase_CS"/>
</dbReference>
<reference evidence="3 4" key="1">
    <citation type="submission" date="2023-07" db="EMBL/GenBank/DDBJ databases">
        <title>Genomic Encyclopedia of Type Strains, Phase IV (KMG-IV): sequencing the most valuable type-strain genomes for metagenomic binning, comparative biology and taxonomic classification.</title>
        <authorList>
            <person name="Goeker M."/>
        </authorList>
    </citation>
    <scope>NUCLEOTIDE SEQUENCE [LARGE SCALE GENOMIC DNA]</scope>
    <source>
        <strain evidence="3 4">DSM 22170</strain>
    </source>
</reference>
<dbReference type="InterPro" id="IPR002347">
    <property type="entry name" value="SDR_fam"/>
</dbReference>
<dbReference type="PRINTS" id="PR00080">
    <property type="entry name" value="SDRFAMILY"/>
</dbReference>
<dbReference type="PANTHER" id="PTHR42760">
    <property type="entry name" value="SHORT-CHAIN DEHYDROGENASES/REDUCTASES FAMILY MEMBER"/>
    <property type="match status" value="1"/>
</dbReference>
<dbReference type="CDD" id="cd05233">
    <property type="entry name" value="SDR_c"/>
    <property type="match status" value="1"/>
</dbReference>
<organism evidence="3 4">
    <name type="scientific">Paenibacillus hunanensis</name>
    <dbReference type="NCBI Taxonomy" id="539262"/>
    <lineage>
        <taxon>Bacteria</taxon>
        <taxon>Bacillati</taxon>
        <taxon>Bacillota</taxon>
        <taxon>Bacilli</taxon>
        <taxon>Bacillales</taxon>
        <taxon>Paenibacillaceae</taxon>
        <taxon>Paenibacillus</taxon>
    </lineage>
</organism>
<dbReference type="Pfam" id="PF13561">
    <property type="entry name" value="adh_short_C2"/>
    <property type="match status" value="1"/>
</dbReference>
<dbReference type="EMBL" id="JAVDQH010000017">
    <property type="protein sequence ID" value="MDR6245712.1"/>
    <property type="molecule type" value="Genomic_DNA"/>
</dbReference>
<keyword evidence="2 3" id="KW-0560">Oxidoreductase</keyword>
<proteinExistence type="inferred from homology"/>
<dbReference type="SUPFAM" id="SSF51735">
    <property type="entry name" value="NAD(P)-binding Rossmann-fold domains"/>
    <property type="match status" value="1"/>
</dbReference>
<evidence type="ECO:0000313" key="3">
    <source>
        <dbReference type="EMBL" id="MDR6245712.1"/>
    </source>
</evidence>
<keyword evidence="4" id="KW-1185">Reference proteome</keyword>
<comment type="caution">
    <text evidence="3">The sequence shown here is derived from an EMBL/GenBank/DDBJ whole genome shotgun (WGS) entry which is preliminary data.</text>
</comment>
<dbReference type="PANTHER" id="PTHR42760:SF115">
    <property type="entry name" value="3-OXOACYL-[ACYL-CARRIER-PROTEIN] REDUCTASE FABG"/>
    <property type="match status" value="1"/>
</dbReference>
<dbReference type="PROSITE" id="PS00061">
    <property type="entry name" value="ADH_SHORT"/>
    <property type="match status" value="1"/>
</dbReference>
<dbReference type="NCBIfam" id="NF005559">
    <property type="entry name" value="PRK07231.1"/>
    <property type="match status" value="1"/>
</dbReference>